<dbReference type="PANTHER" id="PTHR45749">
    <property type="match status" value="1"/>
</dbReference>
<dbReference type="OrthoDB" id="6437574at2759"/>
<reference evidence="2 3" key="1">
    <citation type="journal article" date="2019" name="Sci. Rep.">
        <title>Orb-weaving spider Araneus ventricosus genome elucidates the spidroin gene catalogue.</title>
        <authorList>
            <person name="Kono N."/>
            <person name="Nakamura H."/>
            <person name="Ohtoshi R."/>
            <person name="Moran D.A.P."/>
            <person name="Shinohara A."/>
            <person name="Yoshida Y."/>
            <person name="Fujiwara M."/>
            <person name="Mori M."/>
            <person name="Tomita M."/>
            <person name="Arakawa K."/>
        </authorList>
    </citation>
    <scope>NUCLEOTIDE SEQUENCE [LARGE SCALE GENOMIC DNA]</scope>
</reference>
<proteinExistence type="predicted"/>
<feature type="domain" description="HAT C-terminal dimerisation" evidence="1">
    <location>
        <begin position="51"/>
        <end position="138"/>
    </location>
</feature>
<evidence type="ECO:0000259" key="1">
    <source>
        <dbReference type="Pfam" id="PF05699"/>
    </source>
</evidence>
<dbReference type="AlphaFoldDB" id="A0A4Y2E5Z8"/>
<dbReference type="PANTHER" id="PTHR45749:SF35">
    <property type="entry name" value="AC-LIKE TRANSPOSASE-RELATED"/>
    <property type="match status" value="1"/>
</dbReference>
<sequence length="163" mass="18787">MECISYRFAVLERSNLIETSEIELPKFVQTLVENYNELPADGIRTEIPRLRRFLKAAKVPKEESLGLTSSKFLEFVVEYELFDSVPTLTLELRFFLTLYVSVASCERSFSKLKLIKNYLRSTMNQSRLSSLAILPIENSVTEGIDSDDAISKFAEQKVRKTRF</sequence>
<dbReference type="EMBL" id="BGPR01000521">
    <property type="protein sequence ID" value="GBM24550.1"/>
    <property type="molecule type" value="Genomic_DNA"/>
</dbReference>
<dbReference type="Proteomes" id="UP000499080">
    <property type="component" value="Unassembled WGS sequence"/>
</dbReference>
<keyword evidence="3" id="KW-1185">Reference proteome</keyword>
<protein>
    <recommendedName>
        <fullName evidence="1">HAT C-terminal dimerisation domain-containing protein</fullName>
    </recommendedName>
</protein>
<evidence type="ECO:0000313" key="2">
    <source>
        <dbReference type="EMBL" id="GBM24550.1"/>
    </source>
</evidence>
<comment type="caution">
    <text evidence="2">The sequence shown here is derived from an EMBL/GenBank/DDBJ whole genome shotgun (WGS) entry which is preliminary data.</text>
</comment>
<dbReference type="Pfam" id="PF05699">
    <property type="entry name" value="Dimer_Tnp_hAT"/>
    <property type="match status" value="1"/>
</dbReference>
<accession>A0A4Y2E5Z8</accession>
<gene>
    <name evidence="2" type="ORF">AVEN_217127_1</name>
</gene>
<name>A0A4Y2E5Z8_ARAVE</name>
<dbReference type="GO" id="GO:0046983">
    <property type="term" value="F:protein dimerization activity"/>
    <property type="evidence" value="ECO:0007669"/>
    <property type="project" value="InterPro"/>
</dbReference>
<dbReference type="InterPro" id="IPR008906">
    <property type="entry name" value="HATC_C_dom"/>
</dbReference>
<organism evidence="2 3">
    <name type="scientific">Araneus ventricosus</name>
    <name type="common">Orbweaver spider</name>
    <name type="synonym">Epeira ventricosa</name>
    <dbReference type="NCBI Taxonomy" id="182803"/>
    <lineage>
        <taxon>Eukaryota</taxon>
        <taxon>Metazoa</taxon>
        <taxon>Ecdysozoa</taxon>
        <taxon>Arthropoda</taxon>
        <taxon>Chelicerata</taxon>
        <taxon>Arachnida</taxon>
        <taxon>Araneae</taxon>
        <taxon>Araneomorphae</taxon>
        <taxon>Entelegynae</taxon>
        <taxon>Araneoidea</taxon>
        <taxon>Araneidae</taxon>
        <taxon>Araneus</taxon>
    </lineage>
</organism>
<evidence type="ECO:0000313" key="3">
    <source>
        <dbReference type="Proteomes" id="UP000499080"/>
    </source>
</evidence>